<dbReference type="GO" id="GO:0047372">
    <property type="term" value="F:monoacylglycerol lipase activity"/>
    <property type="evidence" value="ECO:0007669"/>
    <property type="project" value="TreeGrafter"/>
</dbReference>
<dbReference type="OrthoDB" id="9773293at2"/>
<evidence type="ECO:0000313" key="3">
    <source>
        <dbReference type="EMBL" id="TRW22808.1"/>
    </source>
</evidence>
<feature type="chain" id="PRO_5022113345" evidence="1">
    <location>
        <begin position="19"/>
        <end position="331"/>
    </location>
</feature>
<dbReference type="InterPro" id="IPR000073">
    <property type="entry name" value="AB_hydrolase_1"/>
</dbReference>
<dbReference type="Gene3D" id="3.40.50.1820">
    <property type="entry name" value="alpha/beta hydrolase"/>
    <property type="match status" value="1"/>
</dbReference>
<comment type="caution">
    <text evidence="3">The sequence shown here is derived from an EMBL/GenBank/DDBJ whole genome shotgun (WGS) entry which is preliminary data.</text>
</comment>
<protein>
    <submittedName>
        <fullName evidence="3">Alpha/beta hydrolase</fullName>
    </submittedName>
</protein>
<dbReference type="SUPFAM" id="SSF53474">
    <property type="entry name" value="alpha/beta-Hydrolases"/>
    <property type="match status" value="1"/>
</dbReference>
<dbReference type="PRINTS" id="PR00111">
    <property type="entry name" value="ABHYDROLASE"/>
</dbReference>
<dbReference type="Proteomes" id="UP000320643">
    <property type="component" value="Unassembled WGS sequence"/>
</dbReference>
<dbReference type="AlphaFoldDB" id="A0A552UX70"/>
<dbReference type="GO" id="GO:0016020">
    <property type="term" value="C:membrane"/>
    <property type="evidence" value="ECO:0007669"/>
    <property type="project" value="TreeGrafter"/>
</dbReference>
<dbReference type="GO" id="GO:0046464">
    <property type="term" value="P:acylglycerol catabolic process"/>
    <property type="evidence" value="ECO:0007669"/>
    <property type="project" value="TreeGrafter"/>
</dbReference>
<dbReference type="EMBL" id="VJVZ01000011">
    <property type="protein sequence ID" value="TRW22808.1"/>
    <property type="molecule type" value="Genomic_DNA"/>
</dbReference>
<feature type="signal peptide" evidence="1">
    <location>
        <begin position="1"/>
        <end position="18"/>
    </location>
</feature>
<dbReference type="InterPro" id="IPR050266">
    <property type="entry name" value="AB_hydrolase_sf"/>
</dbReference>
<dbReference type="Pfam" id="PF00561">
    <property type="entry name" value="Abhydrolase_1"/>
    <property type="match status" value="1"/>
</dbReference>
<feature type="domain" description="AB hydrolase-1" evidence="2">
    <location>
        <begin position="67"/>
        <end position="317"/>
    </location>
</feature>
<dbReference type="PANTHER" id="PTHR43798:SF33">
    <property type="entry name" value="HYDROLASE, PUTATIVE (AFU_ORTHOLOGUE AFUA_2G14860)-RELATED"/>
    <property type="match status" value="1"/>
</dbReference>
<gene>
    <name evidence="3" type="ORF">FMM05_16250</name>
</gene>
<evidence type="ECO:0000313" key="4">
    <source>
        <dbReference type="Proteomes" id="UP000320643"/>
    </source>
</evidence>
<keyword evidence="3" id="KW-0378">Hydrolase</keyword>
<dbReference type="PRINTS" id="PR00412">
    <property type="entry name" value="EPOXHYDRLASE"/>
</dbReference>
<organism evidence="3 4">
    <name type="scientific">Flavobacterium zepuense</name>
    <dbReference type="NCBI Taxonomy" id="2593302"/>
    <lineage>
        <taxon>Bacteria</taxon>
        <taxon>Pseudomonadati</taxon>
        <taxon>Bacteroidota</taxon>
        <taxon>Flavobacteriia</taxon>
        <taxon>Flavobacteriales</taxon>
        <taxon>Flavobacteriaceae</taxon>
        <taxon>Flavobacterium</taxon>
    </lineage>
</organism>
<dbReference type="InterPro" id="IPR029058">
    <property type="entry name" value="AB_hydrolase_fold"/>
</dbReference>
<evidence type="ECO:0000259" key="2">
    <source>
        <dbReference type="Pfam" id="PF00561"/>
    </source>
</evidence>
<name>A0A552UX70_9FLAO</name>
<keyword evidence="4" id="KW-1185">Reference proteome</keyword>
<dbReference type="PANTHER" id="PTHR43798">
    <property type="entry name" value="MONOACYLGLYCEROL LIPASE"/>
    <property type="match status" value="1"/>
</dbReference>
<proteinExistence type="predicted"/>
<sequence>MKKLSVLLLLLSTITLMAQDKKLEVSGLMLENVTYPFPVKQIAIKIQGQDLTMAYMDVQSAKPNGTTVVLLHGKNFNAAYWEQTAKDLSKDGYRVIMPDQIGFGKSSKPTNIQYSFQLLAQNTKAILDELKVTKINLLGHSMGGMLATRFALMYPDMVEKLILSNPIGLEDWKTVVPYQSVDEWYQAELKQDYAKMKDYQLKFYYDNKWKPEYDRWLNINAGWTLNKDYEVIAKNAALTYDMIFTQPVVYEFQNLKMPTLLIIGQRDRTALGKAKAPKEAQEKLGNYPQLGKDTAKKIPNASLVEIDNVGHLPHIEAYDKFIAPLKEFLKK</sequence>
<keyword evidence="1" id="KW-0732">Signal</keyword>
<dbReference type="InterPro" id="IPR000639">
    <property type="entry name" value="Epox_hydrolase-like"/>
</dbReference>
<dbReference type="RefSeq" id="WP_143374457.1">
    <property type="nucleotide sequence ID" value="NZ_VJVZ01000011.1"/>
</dbReference>
<evidence type="ECO:0000256" key="1">
    <source>
        <dbReference type="SAM" id="SignalP"/>
    </source>
</evidence>
<accession>A0A552UX70</accession>
<reference evidence="3 4" key="1">
    <citation type="submission" date="2019-07" db="EMBL/GenBank/DDBJ databases">
        <title>Flavobacterium sp. nov., isolated from glacier ice.</title>
        <authorList>
            <person name="Liu Q."/>
            <person name="Xin Y.-H."/>
        </authorList>
    </citation>
    <scope>NUCLEOTIDE SEQUENCE [LARGE SCALE GENOMIC DNA]</scope>
    <source>
        <strain evidence="3 4">ZT4R6</strain>
    </source>
</reference>